<accession>A0A1H7MU72</accession>
<keyword evidence="2" id="KW-1185">Reference proteome</keyword>
<name>A0A1H7MU72_9SPHI</name>
<dbReference type="NCBIfam" id="NF003814">
    <property type="entry name" value="PRK05406.1-3"/>
    <property type="match status" value="1"/>
</dbReference>
<protein>
    <submittedName>
        <fullName evidence="1">UPF0271 protein</fullName>
    </submittedName>
</protein>
<dbReference type="RefSeq" id="WP_090605248.1">
    <property type="nucleotide sequence ID" value="NZ_FNZR01000003.1"/>
</dbReference>
<evidence type="ECO:0000313" key="2">
    <source>
        <dbReference type="Proteomes" id="UP000198916"/>
    </source>
</evidence>
<dbReference type="InterPro" id="IPR011330">
    <property type="entry name" value="Glyco_hydro/deAcase_b/a-brl"/>
</dbReference>
<dbReference type="EMBL" id="FNZR01000003">
    <property type="protein sequence ID" value="SEL14348.1"/>
    <property type="molecule type" value="Genomic_DNA"/>
</dbReference>
<proteinExistence type="predicted"/>
<organism evidence="1 2">
    <name type="scientific">Parapedobacter koreensis</name>
    <dbReference type="NCBI Taxonomy" id="332977"/>
    <lineage>
        <taxon>Bacteria</taxon>
        <taxon>Pseudomonadati</taxon>
        <taxon>Bacteroidota</taxon>
        <taxon>Sphingobacteriia</taxon>
        <taxon>Sphingobacteriales</taxon>
        <taxon>Sphingobacteriaceae</taxon>
        <taxon>Parapedobacter</taxon>
    </lineage>
</organism>
<dbReference type="Proteomes" id="UP000198916">
    <property type="component" value="Unassembled WGS sequence"/>
</dbReference>
<dbReference type="InterPro" id="IPR005501">
    <property type="entry name" value="LamB/YcsF/PxpA-like"/>
</dbReference>
<dbReference type="STRING" id="332977.SAMN05421740_103635"/>
<dbReference type="GO" id="GO:0005975">
    <property type="term" value="P:carbohydrate metabolic process"/>
    <property type="evidence" value="ECO:0007669"/>
    <property type="project" value="InterPro"/>
</dbReference>
<dbReference type="AlphaFoldDB" id="A0A1H7MU72"/>
<reference evidence="2" key="1">
    <citation type="submission" date="2016-10" db="EMBL/GenBank/DDBJ databases">
        <authorList>
            <person name="Varghese N."/>
            <person name="Submissions S."/>
        </authorList>
    </citation>
    <scope>NUCLEOTIDE SEQUENCE [LARGE SCALE GENOMIC DNA]</scope>
    <source>
        <strain evidence="2">Jip14</strain>
    </source>
</reference>
<dbReference type="Pfam" id="PF03746">
    <property type="entry name" value="LamB_YcsF"/>
    <property type="match status" value="1"/>
</dbReference>
<dbReference type="SUPFAM" id="SSF88713">
    <property type="entry name" value="Glycoside hydrolase/deacetylase"/>
    <property type="match status" value="1"/>
</dbReference>
<evidence type="ECO:0000313" key="1">
    <source>
        <dbReference type="EMBL" id="SEL14348.1"/>
    </source>
</evidence>
<dbReference type="Gene3D" id="3.20.20.370">
    <property type="entry name" value="Glycoside hydrolase/deacetylase"/>
    <property type="match status" value="1"/>
</dbReference>
<dbReference type="PANTHER" id="PTHR30292">
    <property type="entry name" value="UNCHARACTERIZED PROTEIN YBGL-RELATED"/>
    <property type="match status" value="1"/>
</dbReference>
<sequence length="239" mass="25284">MITIDLNCDMGETPGNQPGSMDDVLFAYASSANIACGFHAGDPLRMELTVQQALQQGVAIGAHPGLPDLEGFGRQERPISPSEAYQITLYQIGALAAFAKAAGGILHHVKPHGALYNMAARDIHLAEALVAAVHDFDSNLVLYALAGSALVKAAQAKGIRVAAEGFIDRRYEADGSLTPRSRPNALITDMQQAINQSFILLEKVDTLCIHGDSPHATAFAKAVHDAFLQAGIAIKAPFS</sequence>
<dbReference type="PANTHER" id="PTHR30292:SF0">
    <property type="entry name" value="5-OXOPROLINASE SUBUNIT A"/>
    <property type="match status" value="1"/>
</dbReference>
<dbReference type="OrthoDB" id="9773478at2"/>
<gene>
    <name evidence="1" type="ORF">SAMN05421740_103635</name>
</gene>
<dbReference type="CDD" id="cd10787">
    <property type="entry name" value="LamB_YcsF_like"/>
    <property type="match status" value="1"/>
</dbReference>